<feature type="repeat" description="ARM" evidence="3">
    <location>
        <begin position="45"/>
        <end position="87"/>
    </location>
</feature>
<dbReference type="EMBL" id="JBANAX010000884">
    <property type="protein sequence ID" value="KAL1189926.1"/>
    <property type="molecule type" value="Genomic_DNA"/>
</dbReference>
<comment type="caution">
    <text evidence="5">The sequence shown here is derived from an EMBL/GenBank/DDBJ whole genome shotgun (WGS) entry which is preliminary data.</text>
</comment>
<dbReference type="Gene3D" id="1.25.10.10">
    <property type="entry name" value="Leucine-rich Repeat Variant"/>
    <property type="match status" value="2"/>
</dbReference>
<name>A0ABD0Z5D3_CARAN</name>
<evidence type="ECO:0000313" key="6">
    <source>
        <dbReference type="Proteomes" id="UP001558713"/>
    </source>
</evidence>
<dbReference type="InterPro" id="IPR011989">
    <property type="entry name" value="ARM-like"/>
</dbReference>
<keyword evidence="1" id="KW-0677">Repeat</keyword>
<evidence type="ECO:0000256" key="1">
    <source>
        <dbReference type="ARBA" id="ARBA00022737"/>
    </source>
</evidence>
<organism evidence="5 6">
    <name type="scientific">Cardamine amara subsp. amara</name>
    <dbReference type="NCBI Taxonomy" id="228776"/>
    <lineage>
        <taxon>Eukaryota</taxon>
        <taxon>Viridiplantae</taxon>
        <taxon>Streptophyta</taxon>
        <taxon>Embryophyta</taxon>
        <taxon>Tracheophyta</taxon>
        <taxon>Spermatophyta</taxon>
        <taxon>Magnoliopsida</taxon>
        <taxon>eudicotyledons</taxon>
        <taxon>Gunneridae</taxon>
        <taxon>Pentapetalae</taxon>
        <taxon>rosids</taxon>
        <taxon>malvids</taxon>
        <taxon>Brassicales</taxon>
        <taxon>Brassicaceae</taxon>
        <taxon>Cardamineae</taxon>
        <taxon>Cardamine</taxon>
    </lineage>
</organism>
<dbReference type="InterPro" id="IPR016024">
    <property type="entry name" value="ARM-type_fold"/>
</dbReference>
<evidence type="ECO:0000256" key="2">
    <source>
        <dbReference type="ARBA" id="ARBA00022786"/>
    </source>
</evidence>
<reference evidence="5 6" key="1">
    <citation type="submission" date="2024-04" db="EMBL/GenBank/DDBJ databases">
        <title>Genome assembly C_amara_ONT_v2.</title>
        <authorList>
            <person name="Yant L."/>
            <person name="Moore C."/>
            <person name="Slenker M."/>
        </authorList>
    </citation>
    <scope>NUCLEOTIDE SEQUENCE [LARGE SCALE GENOMIC DNA]</scope>
    <source>
        <tissue evidence="5">Leaf</tissue>
    </source>
</reference>
<dbReference type="PROSITE" id="PS50176">
    <property type="entry name" value="ARM_REPEAT"/>
    <property type="match status" value="1"/>
</dbReference>
<keyword evidence="6" id="KW-1185">Reference proteome</keyword>
<protein>
    <submittedName>
        <fullName evidence="5">U-box domain-containing protein 10</fullName>
    </submittedName>
</protein>
<proteinExistence type="predicted"/>
<dbReference type="InterPro" id="IPR000225">
    <property type="entry name" value="Armadillo"/>
</dbReference>
<sequence>MKTRAVISFVEVLQYGTMEARENAAATLFSLSLPDENKIKIGESGAIPALVNLLENGSVRGKKDAATALFSLCSYQENKGRAVRAGIVKPLVKILTEYSSQWIVNEALALLSVLAGNQEARAEIFKAKAIPALVDCLHKEPRNRENAAAILLFLCKRDTKKLISIGKLGAVVPLMKLSRDGTERAKRKAKSLLELLRQAA</sequence>
<dbReference type="SMART" id="SM00185">
    <property type="entry name" value="ARM"/>
    <property type="match status" value="3"/>
</dbReference>
<dbReference type="SUPFAM" id="SSF48371">
    <property type="entry name" value="ARM repeat"/>
    <property type="match status" value="1"/>
</dbReference>
<evidence type="ECO:0000313" key="5">
    <source>
        <dbReference type="EMBL" id="KAL1189926.1"/>
    </source>
</evidence>
<dbReference type="Pfam" id="PF25598">
    <property type="entry name" value="ARM_PUB"/>
    <property type="match status" value="1"/>
</dbReference>
<dbReference type="Proteomes" id="UP001558713">
    <property type="component" value="Unassembled WGS sequence"/>
</dbReference>
<accession>A0ABD0Z5D3</accession>
<dbReference type="PANTHER" id="PTHR23315">
    <property type="entry name" value="U BOX DOMAIN-CONTAINING"/>
    <property type="match status" value="1"/>
</dbReference>
<evidence type="ECO:0000259" key="4">
    <source>
        <dbReference type="Pfam" id="PF25598"/>
    </source>
</evidence>
<dbReference type="InterPro" id="IPR058678">
    <property type="entry name" value="ARM_PUB"/>
</dbReference>
<evidence type="ECO:0000256" key="3">
    <source>
        <dbReference type="PROSITE-ProRule" id="PRU00259"/>
    </source>
</evidence>
<dbReference type="AlphaFoldDB" id="A0ABD0Z5D3"/>
<gene>
    <name evidence="5" type="ORF">V5N11_012686</name>
</gene>
<keyword evidence="2" id="KW-0833">Ubl conjugation pathway</keyword>
<dbReference type="PANTHER" id="PTHR23315:SF52">
    <property type="entry name" value="U-BOX DOMAIN-CONTAINING PROTEIN 10"/>
    <property type="match status" value="1"/>
</dbReference>
<feature type="domain" description="U-box" evidence="4">
    <location>
        <begin position="2"/>
        <end position="198"/>
    </location>
</feature>